<reference evidence="1 2" key="1">
    <citation type="journal article" date="2019" name="Int. J. Syst. Evol. Microbiol.">
        <title>The Global Catalogue of Microorganisms (GCM) 10K type strain sequencing project: providing services to taxonomists for standard genome sequencing and annotation.</title>
        <authorList>
            <consortium name="The Broad Institute Genomics Platform"/>
            <consortium name="The Broad Institute Genome Sequencing Center for Infectious Disease"/>
            <person name="Wu L."/>
            <person name="Ma J."/>
        </authorList>
    </citation>
    <scope>NUCLEOTIDE SEQUENCE [LARGE SCALE GENOMIC DNA]</scope>
    <source>
        <strain evidence="1 2">JCM 15115</strain>
    </source>
</reference>
<dbReference type="Pfam" id="PF09857">
    <property type="entry name" value="YjhX_toxin"/>
    <property type="match status" value="1"/>
</dbReference>
<keyword evidence="2" id="KW-1185">Reference proteome</keyword>
<organism evidence="1 2">
    <name type="scientific">Paenochrobactrum glaciei</name>
    <dbReference type="NCBI Taxonomy" id="486407"/>
    <lineage>
        <taxon>Bacteria</taxon>
        <taxon>Pseudomonadati</taxon>
        <taxon>Pseudomonadota</taxon>
        <taxon>Alphaproteobacteria</taxon>
        <taxon>Hyphomicrobiales</taxon>
        <taxon>Brucellaceae</taxon>
        <taxon>Paenochrobactrum</taxon>
    </lineage>
</organism>
<comment type="caution">
    <text evidence="1">The sequence shown here is derived from an EMBL/GenBank/DDBJ whole genome shotgun (WGS) entry which is preliminary data.</text>
</comment>
<dbReference type="InterPro" id="IPR018654">
    <property type="entry name" value="YjhX_toxin"/>
</dbReference>
<dbReference type="Proteomes" id="UP001424441">
    <property type="component" value="Unassembled WGS sequence"/>
</dbReference>
<protein>
    <submittedName>
        <fullName evidence="1">Uncharacterized protein</fullName>
    </submittedName>
</protein>
<evidence type="ECO:0000313" key="2">
    <source>
        <dbReference type="Proteomes" id="UP001424441"/>
    </source>
</evidence>
<dbReference type="EMBL" id="BAAADE010000004">
    <property type="protein sequence ID" value="GAA0607226.1"/>
    <property type="molecule type" value="Genomic_DNA"/>
</dbReference>
<name>A0ABN1GA60_9HYPH</name>
<proteinExistence type="predicted"/>
<accession>A0ABN1GA60</accession>
<evidence type="ECO:0000313" key="1">
    <source>
        <dbReference type="EMBL" id="GAA0607226.1"/>
    </source>
</evidence>
<sequence>MGDMMNISKLERKVLEMLSRGGRIMLEKDERNKVIDADFITREGWFMDGVGLAQFVNLRAKRLIRSTQGSDYYISRDGIVSLQASRQQVKK</sequence>
<gene>
    <name evidence="1" type="ORF">GCM10008943_23480</name>
</gene>